<protein>
    <submittedName>
        <fullName evidence="1">DUF4358 domain-containing protein</fullName>
    </submittedName>
</protein>
<gene>
    <name evidence="1" type="ORF">DWX20_05040</name>
</gene>
<dbReference type="PROSITE" id="PS51257">
    <property type="entry name" value="PROKAR_LIPOPROTEIN"/>
    <property type="match status" value="1"/>
</dbReference>
<evidence type="ECO:0000313" key="2">
    <source>
        <dbReference type="Proteomes" id="UP000284731"/>
    </source>
</evidence>
<reference evidence="1 2" key="1">
    <citation type="submission" date="2018-08" db="EMBL/GenBank/DDBJ databases">
        <title>A genome reference for cultivated species of the human gut microbiota.</title>
        <authorList>
            <person name="Zou Y."/>
            <person name="Xue W."/>
            <person name="Luo G."/>
        </authorList>
    </citation>
    <scope>NUCLEOTIDE SEQUENCE [LARGE SCALE GENOMIC DNA]</scope>
    <source>
        <strain evidence="1 2">AF18-46</strain>
    </source>
</reference>
<organism evidence="1 2">
    <name type="scientific">Solobacterium moorei</name>
    <dbReference type="NCBI Taxonomy" id="102148"/>
    <lineage>
        <taxon>Bacteria</taxon>
        <taxon>Bacillati</taxon>
        <taxon>Bacillota</taxon>
        <taxon>Erysipelotrichia</taxon>
        <taxon>Erysipelotrichales</taxon>
        <taxon>Erysipelotrichaceae</taxon>
        <taxon>Solobacterium</taxon>
    </lineage>
</organism>
<comment type="caution">
    <text evidence="1">The sequence shown here is derived from an EMBL/GenBank/DDBJ whole genome shotgun (WGS) entry which is preliminary data.</text>
</comment>
<accession>A0A412PEU0</accession>
<dbReference type="EMBL" id="QRWX01000002">
    <property type="protein sequence ID" value="RGT56176.1"/>
    <property type="molecule type" value="Genomic_DNA"/>
</dbReference>
<name>A0A412PEU0_9FIRM</name>
<proteinExistence type="predicted"/>
<evidence type="ECO:0000313" key="1">
    <source>
        <dbReference type="EMBL" id="RGT56176.1"/>
    </source>
</evidence>
<dbReference type="InterPro" id="IPR025648">
    <property type="entry name" value="DUF4358"/>
</dbReference>
<dbReference type="Pfam" id="PF14270">
    <property type="entry name" value="DUF4358"/>
    <property type="match status" value="1"/>
</dbReference>
<dbReference type="Proteomes" id="UP000284731">
    <property type="component" value="Unassembled WGS sequence"/>
</dbReference>
<dbReference type="AlphaFoldDB" id="A0A412PEU0"/>
<sequence length="168" mass="18936">MEMRVRFMLKKFIVVLTLCFLVGCTTRRNTSVTHDTNRVLDAGKVASQLLRKLNLSDSMEQVSDKVMDSVFMQGEDLTDDKVAYLATDKGNSNTIAVFVADEDTSVDVLRQHLLTYLDTQKVTIENNYPTEVFKISNAILEDNGRVVILVVADNIEDARKCVNDILEK</sequence>